<dbReference type="Proteomes" id="UP000235672">
    <property type="component" value="Unassembled WGS sequence"/>
</dbReference>
<dbReference type="SMART" id="SM00355">
    <property type="entry name" value="ZnF_C2H2"/>
    <property type="match status" value="2"/>
</dbReference>
<evidence type="ECO:0000313" key="4">
    <source>
        <dbReference type="Proteomes" id="UP000235672"/>
    </source>
</evidence>
<dbReference type="SUPFAM" id="SSF57667">
    <property type="entry name" value="beta-beta-alpha zinc fingers"/>
    <property type="match status" value="1"/>
</dbReference>
<gene>
    <name evidence="3" type="ORF">NA56DRAFT_749829</name>
</gene>
<name>A0A2J6Q270_9HELO</name>
<dbReference type="PROSITE" id="PS50157">
    <property type="entry name" value="ZINC_FINGER_C2H2_2"/>
    <property type="match status" value="1"/>
</dbReference>
<dbReference type="Gene3D" id="3.30.160.60">
    <property type="entry name" value="Classic Zinc Finger"/>
    <property type="match status" value="1"/>
</dbReference>
<keyword evidence="1" id="KW-0862">Zinc</keyword>
<accession>A0A2J6Q270</accession>
<sequence>MEASMSAPTTSASASSTFYCEPCGVSFAGKKERDRHMRNAKAHSSGITCYHPECSKTYQKWESLYKHVGRDHRAEIELLLLQKYESMEGWAPQQHVASGSYGTTSLTGTQYIVDDSHAGFQQMAGNTPVSSDATISVAHMAGLSTSSVAFAEPQHMYGYGYVDLRTGGIGAQQTLPYNNALSPYTMTRSAVGTTAPLLPSASQFGPWSTPAGSLNYTYPMREMLPAPVPSYTGPTGQYGDNNQGQGTLTIGAASSGAYMDSPEMLDDGAETYSDGYN</sequence>
<dbReference type="InterPro" id="IPR036236">
    <property type="entry name" value="Znf_C2H2_sf"/>
</dbReference>
<evidence type="ECO:0000313" key="3">
    <source>
        <dbReference type="EMBL" id="PMD20369.1"/>
    </source>
</evidence>
<keyword evidence="1" id="KW-0863">Zinc-finger</keyword>
<dbReference type="GO" id="GO:0008270">
    <property type="term" value="F:zinc ion binding"/>
    <property type="evidence" value="ECO:0007669"/>
    <property type="project" value="UniProtKB-KW"/>
</dbReference>
<reference evidence="3 4" key="1">
    <citation type="submission" date="2016-05" db="EMBL/GenBank/DDBJ databases">
        <title>A degradative enzymes factory behind the ericoid mycorrhizal symbiosis.</title>
        <authorList>
            <consortium name="DOE Joint Genome Institute"/>
            <person name="Martino E."/>
            <person name="Morin E."/>
            <person name="Grelet G."/>
            <person name="Kuo A."/>
            <person name="Kohler A."/>
            <person name="Daghino S."/>
            <person name="Barry K."/>
            <person name="Choi C."/>
            <person name="Cichocki N."/>
            <person name="Clum A."/>
            <person name="Copeland A."/>
            <person name="Hainaut M."/>
            <person name="Haridas S."/>
            <person name="Labutti K."/>
            <person name="Lindquist E."/>
            <person name="Lipzen A."/>
            <person name="Khouja H.-R."/>
            <person name="Murat C."/>
            <person name="Ohm R."/>
            <person name="Olson A."/>
            <person name="Spatafora J."/>
            <person name="Veneault-Fourrey C."/>
            <person name="Henrissat B."/>
            <person name="Grigoriev I."/>
            <person name="Martin F."/>
            <person name="Perotto S."/>
        </authorList>
    </citation>
    <scope>NUCLEOTIDE SEQUENCE [LARGE SCALE GENOMIC DNA]</scope>
    <source>
        <strain evidence="3 4">UAMH 7357</strain>
    </source>
</reference>
<evidence type="ECO:0000256" key="1">
    <source>
        <dbReference type="PROSITE-ProRule" id="PRU00042"/>
    </source>
</evidence>
<feature type="domain" description="C2H2-type" evidence="2">
    <location>
        <begin position="18"/>
        <end position="44"/>
    </location>
</feature>
<dbReference type="AlphaFoldDB" id="A0A2J6Q270"/>
<keyword evidence="1" id="KW-0479">Metal-binding</keyword>
<organism evidence="3 4">
    <name type="scientific">Hyaloscypha hepaticicola</name>
    <dbReference type="NCBI Taxonomy" id="2082293"/>
    <lineage>
        <taxon>Eukaryota</taxon>
        <taxon>Fungi</taxon>
        <taxon>Dikarya</taxon>
        <taxon>Ascomycota</taxon>
        <taxon>Pezizomycotina</taxon>
        <taxon>Leotiomycetes</taxon>
        <taxon>Helotiales</taxon>
        <taxon>Hyaloscyphaceae</taxon>
        <taxon>Hyaloscypha</taxon>
    </lineage>
</organism>
<evidence type="ECO:0000259" key="2">
    <source>
        <dbReference type="PROSITE" id="PS50157"/>
    </source>
</evidence>
<keyword evidence="4" id="KW-1185">Reference proteome</keyword>
<dbReference type="EMBL" id="KZ613485">
    <property type="protein sequence ID" value="PMD20369.1"/>
    <property type="molecule type" value="Genomic_DNA"/>
</dbReference>
<protein>
    <recommendedName>
        <fullName evidence="2">C2H2-type domain-containing protein</fullName>
    </recommendedName>
</protein>
<dbReference type="PROSITE" id="PS00028">
    <property type="entry name" value="ZINC_FINGER_C2H2_1"/>
    <property type="match status" value="1"/>
</dbReference>
<proteinExistence type="predicted"/>
<dbReference type="InterPro" id="IPR013087">
    <property type="entry name" value="Znf_C2H2_type"/>
</dbReference>